<keyword evidence="2" id="KW-1185">Reference proteome</keyword>
<accession>A0A1L3LVQ4</accession>
<geneLocation type="plasmid" evidence="1 2">
    <name>C</name>
</geneLocation>
<dbReference type="EMBL" id="CP013110">
    <property type="protein sequence ID" value="APG94142.1"/>
    <property type="molecule type" value="Genomic_DNA"/>
</dbReference>
<name>A0A1L3LVQ4_9HYPH</name>
<proteinExistence type="predicted"/>
<sequence length="53" mass="5826">MGARGMKFLRQGDSASTLFNEAAMVPYRGVTRGLTRSERFSASLLQLFTPGPF</sequence>
<dbReference type="KEGG" id="same:SAMCFNEI73_pC0421"/>
<evidence type="ECO:0000313" key="1">
    <source>
        <dbReference type="EMBL" id="APG94142.1"/>
    </source>
</evidence>
<keyword evidence="1" id="KW-0614">Plasmid</keyword>
<dbReference type="Proteomes" id="UP000182306">
    <property type="component" value="Plasmid C"/>
</dbReference>
<gene>
    <name evidence="1" type="ORF">SAMCFNEI73_pC0421</name>
</gene>
<protein>
    <submittedName>
        <fullName evidence="1">Uncharacterized protein</fullName>
    </submittedName>
</protein>
<dbReference type="AlphaFoldDB" id="A0A1L3LVQ4"/>
<organism evidence="1 2">
    <name type="scientific">Sinorhizobium americanum</name>
    <dbReference type="NCBI Taxonomy" id="194963"/>
    <lineage>
        <taxon>Bacteria</taxon>
        <taxon>Pseudomonadati</taxon>
        <taxon>Pseudomonadota</taxon>
        <taxon>Alphaproteobacteria</taxon>
        <taxon>Hyphomicrobiales</taxon>
        <taxon>Rhizobiaceae</taxon>
        <taxon>Sinorhizobium/Ensifer group</taxon>
        <taxon>Sinorhizobium</taxon>
    </lineage>
</organism>
<evidence type="ECO:0000313" key="2">
    <source>
        <dbReference type="Proteomes" id="UP000182306"/>
    </source>
</evidence>
<reference evidence="1 2" key="1">
    <citation type="submission" date="2015-10" db="EMBL/GenBank/DDBJ databases">
        <title>Genomic differences between typical nodule nitrogen-fixing rhizobial strains and those coming from bean seeds.</title>
        <authorList>
            <person name="Peralta H."/>
            <person name="Aguilar-Vera A."/>
            <person name="Diaz R."/>
            <person name="Mora Y."/>
            <person name="Martinez-Batallar G."/>
            <person name="Salazar E."/>
            <person name="Vargas-Lagunas C."/>
            <person name="Encarnacion S."/>
            <person name="Girard L."/>
            <person name="Mora J."/>
        </authorList>
    </citation>
    <scope>NUCLEOTIDE SEQUENCE [LARGE SCALE GENOMIC DNA]</scope>
    <source>
        <strain evidence="1 2">CFNEI 73</strain>
        <plasmid evidence="1 2">C</plasmid>
    </source>
</reference>